<accession>A0A9D1UEQ6</accession>
<sequence length="51" mass="6614">MERLKNINFIQWFICLVKQDMEGYVENKEEKRKMYRSLKRRWKVLRKRKEH</sequence>
<evidence type="ECO:0000313" key="1">
    <source>
        <dbReference type="EMBL" id="HIW84583.1"/>
    </source>
</evidence>
<dbReference type="Proteomes" id="UP000824263">
    <property type="component" value="Unassembled WGS sequence"/>
</dbReference>
<gene>
    <name evidence="1" type="ORF">H9873_09700</name>
</gene>
<name>A0A9D1UEQ6_9FIRM</name>
<comment type="caution">
    <text evidence="1">The sequence shown here is derived from an EMBL/GenBank/DDBJ whole genome shotgun (WGS) entry which is preliminary data.</text>
</comment>
<reference evidence="1" key="1">
    <citation type="journal article" date="2021" name="PeerJ">
        <title>Extensive microbial diversity within the chicken gut microbiome revealed by metagenomics and culture.</title>
        <authorList>
            <person name="Gilroy R."/>
            <person name="Ravi A."/>
            <person name="Getino M."/>
            <person name="Pursley I."/>
            <person name="Horton D.L."/>
            <person name="Alikhan N.F."/>
            <person name="Baker D."/>
            <person name="Gharbi K."/>
            <person name="Hall N."/>
            <person name="Watson M."/>
            <person name="Adriaenssens E.M."/>
            <person name="Foster-Nyarko E."/>
            <person name="Jarju S."/>
            <person name="Secka A."/>
            <person name="Antonio M."/>
            <person name="Oren A."/>
            <person name="Chaudhuri R.R."/>
            <person name="La Ragione R."/>
            <person name="Hildebrand F."/>
            <person name="Pallen M.J."/>
        </authorList>
    </citation>
    <scope>NUCLEOTIDE SEQUENCE</scope>
    <source>
        <strain evidence="1">ChiSxjej1B13-11762</strain>
    </source>
</reference>
<dbReference type="EMBL" id="DXGF01000171">
    <property type="protein sequence ID" value="HIW84583.1"/>
    <property type="molecule type" value="Genomic_DNA"/>
</dbReference>
<evidence type="ECO:0000313" key="2">
    <source>
        <dbReference type="Proteomes" id="UP000824263"/>
    </source>
</evidence>
<organism evidence="1 2">
    <name type="scientific">Candidatus Dorea gallistercoris</name>
    <dbReference type="NCBI Taxonomy" id="2838542"/>
    <lineage>
        <taxon>Bacteria</taxon>
        <taxon>Bacillati</taxon>
        <taxon>Bacillota</taxon>
        <taxon>Clostridia</taxon>
        <taxon>Lachnospirales</taxon>
        <taxon>Lachnospiraceae</taxon>
        <taxon>Dorea</taxon>
    </lineage>
</organism>
<protein>
    <submittedName>
        <fullName evidence="1">Uncharacterized protein</fullName>
    </submittedName>
</protein>
<dbReference type="AlphaFoldDB" id="A0A9D1UEQ6"/>
<proteinExistence type="predicted"/>
<reference evidence="1" key="2">
    <citation type="submission" date="2021-04" db="EMBL/GenBank/DDBJ databases">
        <authorList>
            <person name="Gilroy R."/>
        </authorList>
    </citation>
    <scope>NUCLEOTIDE SEQUENCE</scope>
    <source>
        <strain evidence="1">ChiSxjej1B13-11762</strain>
    </source>
</reference>